<dbReference type="PANTHER" id="PTHR11051:SF8">
    <property type="entry name" value="PROTEIN-GLUCOSYLGALACTOSYLHYDROXYLYSINE GLUCOSIDASE"/>
    <property type="match status" value="1"/>
</dbReference>
<dbReference type="GO" id="GO:0030246">
    <property type="term" value="F:carbohydrate binding"/>
    <property type="evidence" value="ECO:0007669"/>
    <property type="project" value="InterPro"/>
</dbReference>
<dbReference type="OrthoDB" id="9758855at2"/>
<dbReference type="AlphaFoldDB" id="A0A1M6HDU6"/>
<accession>A0A1M6HDU6</accession>
<dbReference type="RefSeq" id="WP_073006941.1">
    <property type="nucleotide sequence ID" value="NZ_FQZO01000003.1"/>
</dbReference>
<feature type="domain" description="Glycoside hydrolase family 65 C-terminal" evidence="7">
    <location>
        <begin position="689"/>
        <end position="745"/>
    </location>
</feature>
<sequence>MNNQWIISDNSLDIDSLLKNESIFNVSNGYIGIRGNFEEKYPKNFPTIRGSYINAFYEVEAIPYGEKAYAFPDTMQKIVNIGDAQNIDIIIDGEKFSLFQGTVNEFKRYLDMKHGYYKREIWWTSPKGKEMKINITRIASLSNLELFTIHYEVEKINFNGEVVIESSINGDVKNYTDENDPRLAASGANILNVNSITFENSVVQLTSQTKNSKEMVAITVKHHCNVDYDLTINKDGTSITGVYRLESGESVIEFTKYVVYTDSRRFKDVNSSGKEIVDNLSKKSFNELLKEQYDYLKEFWTTADIKIQGDENLQQGLRYNLFQLLQAVGKDSVSNITAKGLSGEGYEGHYFWDTEIYILPFFTLCQPKLARHLLEYRYKILDVARQRAKELGHKKGSAFSWRTITGEECSSYFPAGTAQYHINADIAYAYIQYYLVTEDMRFIKDFGAEVIFETARIWLEIGHFHHGLFKIDAVTGPDEYTAIVNNNYYTNVMAKYNLKWAVKIYDLLKNTDKETLHSLCKKINLEKEEIDLFHKAYINMYLPYDEDHKIDAQDDSFLSKELWDFKNTPKEKYPLLLNYHPLTIYRYQVLKQADTVLAHLLVEDESDFDTIKNSYDYYEKITTHDSSLSCAVYSIMASKIGYTHKAFNYFIETARLDLDDTHGNTKHGIHTANMGGTWMAIVYGFGGVRIKEDYVCLNPRLPEKWEELKFEFLYKGAIIQVDMRKNKTIIEVKTNYPIQLKIKDTIYKFSDNETVEV</sequence>
<dbReference type="SUPFAM" id="SSF74650">
    <property type="entry name" value="Galactose mutarotase-like"/>
    <property type="match status" value="1"/>
</dbReference>
<dbReference type="InterPro" id="IPR017045">
    <property type="entry name" value="Malt_Pase/Glycosyl_Hdrlase"/>
</dbReference>
<feature type="active site" description="Proton donor" evidence="4">
    <location>
        <position position="479"/>
    </location>
</feature>
<organism evidence="9 10">
    <name type="scientific">Clostridium amylolyticum</name>
    <dbReference type="NCBI Taxonomy" id="1121298"/>
    <lineage>
        <taxon>Bacteria</taxon>
        <taxon>Bacillati</taxon>
        <taxon>Bacillota</taxon>
        <taxon>Clostridia</taxon>
        <taxon>Eubacteriales</taxon>
        <taxon>Clostridiaceae</taxon>
        <taxon>Clostridium</taxon>
    </lineage>
</organism>
<protein>
    <submittedName>
        <fullName evidence="9">Alpha,alpha-trehalose phosphorylase</fullName>
    </submittedName>
</protein>
<evidence type="ECO:0000256" key="3">
    <source>
        <dbReference type="ARBA" id="ARBA00022679"/>
    </source>
</evidence>
<dbReference type="Gene3D" id="2.70.98.40">
    <property type="entry name" value="Glycoside hydrolase, family 65, N-terminal domain"/>
    <property type="match status" value="1"/>
</dbReference>
<reference evidence="9 10" key="1">
    <citation type="submission" date="2016-11" db="EMBL/GenBank/DDBJ databases">
        <authorList>
            <person name="Jaros S."/>
            <person name="Januszkiewicz K."/>
            <person name="Wedrychowicz H."/>
        </authorList>
    </citation>
    <scope>NUCLEOTIDE SEQUENCE [LARGE SCALE GENOMIC DNA]</scope>
    <source>
        <strain evidence="9 10">DSM 21864</strain>
    </source>
</reference>
<dbReference type="InterPro" id="IPR012341">
    <property type="entry name" value="6hp_glycosidase-like_sf"/>
</dbReference>
<evidence type="ECO:0000259" key="8">
    <source>
        <dbReference type="Pfam" id="PF03636"/>
    </source>
</evidence>
<comment type="similarity">
    <text evidence="1">Belongs to the glycosyl hydrolase 65 family.</text>
</comment>
<feature type="binding site" evidence="5">
    <location>
        <begin position="352"/>
        <end position="353"/>
    </location>
    <ligand>
        <name>substrate</name>
    </ligand>
</feature>
<dbReference type="Pfam" id="PF03633">
    <property type="entry name" value="Glyco_hydro_65C"/>
    <property type="match status" value="1"/>
</dbReference>
<dbReference type="EMBL" id="FQZO01000003">
    <property type="protein sequence ID" value="SHJ20286.1"/>
    <property type="molecule type" value="Genomic_DNA"/>
</dbReference>
<dbReference type="InterPro" id="IPR011013">
    <property type="entry name" value="Gal_mutarotase_sf_dom"/>
</dbReference>
<dbReference type="Gene3D" id="2.60.420.10">
    <property type="entry name" value="Maltose phosphorylase, domain 3"/>
    <property type="match status" value="1"/>
</dbReference>
<evidence type="ECO:0000256" key="2">
    <source>
        <dbReference type="ARBA" id="ARBA00022676"/>
    </source>
</evidence>
<dbReference type="GO" id="GO:0016757">
    <property type="term" value="F:glycosyltransferase activity"/>
    <property type="evidence" value="ECO:0007669"/>
    <property type="project" value="UniProtKB-KW"/>
</dbReference>
<feature type="binding site" evidence="5">
    <location>
        <begin position="591"/>
        <end position="592"/>
    </location>
    <ligand>
        <name>substrate</name>
    </ligand>
</feature>
<dbReference type="SUPFAM" id="SSF48208">
    <property type="entry name" value="Six-hairpin glycosidases"/>
    <property type="match status" value="1"/>
</dbReference>
<evidence type="ECO:0000256" key="1">
    <source>
        <dbReference type="ARBA" id="ARBA00006768"/>
    </source>
</evidence>
<dbReference type="PANTHER" id="PTHR11051">
    <property type="entry name" value="GLYCOSYL HYDROLASE-RELATED"/>
    <property type="match status" value="1"/>
</dbReference>
<dbReference type="GO" id="GO:0004553">
    <property type="term" value="F:hydrolase activity, hydrolyzing O-glycosyl compounds"/>
    <property type="evidence" value="ECO:0007669"/>
    <property type="project" value="TreeGrafter"/>
</dbReference>
<dbReference type="InterPro" id="IPR005194">
    <property type="entry name" value="Glyco_hydro_65_C"/>
</dbReference>
<dbReference type="Proteomes" id="UP000184080">
    <property type="component" value="Unassembled WGS sequence"/>
</dbReference>
<feature type="domain" description="Glycoside hydrolase family 65 central catalytic" evidence="6">
    <location>
        <begin position="318"/>
        <end position="679"/>
    </location>
</feature>
<evidence type="ECO:0000256" key="4">
    <source>
        <dbReference type="PIRSR" id="PIRSR036289-50"/>
    </source>
</evidence>
<dbReference type="InterPro" id="IPR005196">
    <property type="entry name" value="Glyco_hydro_65_N"/>
</dbReference>
<evidence type="ECO:0000259" key="6">
    <source>
        <dbReference type="Pfam" id="PF03632"/>
    </source>
</evidence>
<evidence type="ECO:0000313" key="9">
    <source>
        <dbReference type="EMBL" id="SHJ20286.1"/>
    </source>
</evidence>
<dbReference type="Pfam" id="PF03632">
    <property type="entry name" value="Glyco_hydro_65m"/>
    <property type="match status" value="1"/>
</dbReference>
<gene>
    <name evidence="9" type="ORF">SAMN05444401_2483</name>
</gene>
<dbReference type="GO" id="GO:0005975">
    <property type="term" value="P:carbohydrate metabolic process"/>
    <property type="evidence" value="ECO:0007669"/>
    <property type="project" value="InterPro"/>
</dbReference>
<keyword evidence="3" id="KW-0808">Transferase</keyword>
<keyword evidence="2" id="KW-0328">Glycosyltransferase</keyword>
<dbReference type="InterPro" id="IPR005195">
    <property type="entry name" value="Glyco_hydro_65_M"/>
</dbReference>
<feature type="domain" description="Glycoside hydrolase family 65 N-terminal" evidence="8">
    <location>
        <begin position="11"/>
        <end position="264"/>
    </location>
</feature>
<dbReference type="Gene3D" id="1.50.10.10">
    <property type="match status" value="1"/>
</dbReference>
<dbReference type="STRING" id="1121298.SAMN05444401_2483"/>
<dbReference type="Pfam" id="PF03636">
    <property type="entry name" value="Glyco_hydro_65N"/>
    <property type="match status" value="1"/>
</dbReference>
<name>A0A1M6HDU6_9CLOT</name>
<keyword evidence="10" id="KW-1185">Reference proteome</keyword>
<dbReference type="InterPro" id="IPR008928">
    <property type="entry name" value="6-hairpin_glycosidase_sf"/>
</dbReference>
<proteinExistence type="inferred from homology"/>
<evidence type="ECO:0000256" key="5">
    <source>
        <dbReference type="PIRSR" id="PIRSR036289-51"/>
    </source>
</evidence>
<dbReference type="InterPro" id="IPR037018">
    <property type="entry name" value="GH65_N"/>
</dbReference>
<dbReference type="PIRSF" id="PIRSF036289">
    <property type="entry name" value="Glycosyl_hydrolase_malt_phosph"/>
    <property type="match status" value="1"/>
</dbReference>
<evidence type="ECO:0000313" key="10">
    <source>
        <dbReference type="Proteomes" id="UP000184080"/>
    </source>
</evidence>
<evidence type="ECO:0000259" key="7">
    <source>
        <dbReference type="Pfam" id="PF03633"/>
    </source>
</evidence>